<sequence>MAQADDQWKQAARRISRIVFPHVLNCQQLISASAGKNDLSSDEPSGHRNTVGILERFIPSADVIASGTLTRRAISRASDSGTTSTGIRLSAENALVEPPQTLEELYNVTLPRLRAQLRQQGLRQVGRIKPVDEETFSRLKYAAAAGGASAGAATGYDPMHPAAITDPTLRLFEPRMWTAPAPPDADPLPYIPQQKIRSAFRIAPQTVHRGETVEYELTVHADVDVAQLRLSVTLAQLSPARPISRMERLIGPIAAGSRHCVRSSVRLNTQYMPAGAYTVSAALILLLPQTYTQRTDTQTPGVLELPLTVFEPQRIDLVE</sequence>
<dbReference type="EMBL" id="MT460931">
    <property type="protein sequence ID" value="QRZ58759.1"/>
    <property type="molecule type" value="Genomic_DNA"/>
</dbReference>
<name>A0A895KR63_MALJA</name>
<organism evidence="1">
    <name type="scientific">Malawimonas jakobiformis</name>
    <name type="common">Flagellated protozoan</name>
    <dbReference type="NCBI Taxonomy" id="136089"/>
    <lineage>
        <taxon>Eukaryota</taxon>
        <taxon>Malawimonadida</taxon>
        <taxon>Malawimonadidae</taxon>
        <taxon>Malawimonas</taxon>
    </lineage>
</organism>
<accession>A0A895KR63</accession>
<reference evidence="1" key="1">
    <citation type="journal article" date="2021" name="bioRxiv">
        <title>Ancestral mitochondrial apparatus derived from the bacterial type II secretion system.</title>
        <authorList>
            <person name="Horvathova L."/>
            <person name="Zarsky V."/>
            <person name="Panek T."/>
            <person name="Derelle R."/>
            <person name="Pyrih J."/>
            <person name="Motyckova A."/>
            <person name="Klapst'ova V."/>
            <person name="Vinopalova M."/>
            <person name="Markova L."/>
            <person name="Voleman L."/>
            <person name="Klimes V."/>
            <person name="Petru M."/>
            <person name="Vaitova Z."/>
            <person name="Cepicka I."/>
            <person name="Hryzakova K."/>
            <person name="Harant K."/>
            <person name="Gray M.W."/>
            <person name="Chami M."/>
            <person name="Guilvout I."/>
            <person name="Francetic O."/>
            <person name="Lang B.F."/>
            <person name="Vlcek C."/>
            <person name="Tsaousis A.D."/>
            <person name="Elias M."/>
            <person name="Dolezal P."/>
        </authorList>
    </citation>
    <scope>NUCLEOTIDE SEQUENCE</scope>
    <source>
        <strain evidence="1">ATCC 50740</strain>
    </source>
</reference>
<proteinExistence type="predicted"/>
<protein>
    <submittedName>
        <fullName evidence="1">Gsp-co-occurring protein 9</fullName>
    </submittedName>
</protein>
<gene>
    <name evidence="1" type="primary">Gcp9</name>
</gene>
<evidence type="ECO:0000313" key="1">
    <source>
        <dbReference type="EMBL" id="QRZ58759.1"/>
    </source>
</evidence>
<dbReference type="AlphaFoldDB" id="A0A895KR63"/>